<dbReference type="RefSeq" id="WP_013995337.1">
    <property type="nucleotide sequence ID" value="NC_015844.1"/>
</dbReference>
<dbReference type="SUPFAM" id="SSF51905">
    <property type="entry name" value="FAD/NAD(P)-binding domain"/>
    <property type="match status" value="1"/>
</dbReference>
<dbReference type="SUPFAM" id="SSF54373">
    <property type="entry name" value="FAD-linked reductases, C-terminal domain"/>
    <property type="match status" value="1"/>
</dbReference>
<evidence type="ECO:0000256" key="1">
    <source>
        <dbReference type="ARBA" id="ARBA00023002"/>
    </source>
</evidence>
<feature type="domain" description="FAD dependent oxidoreductase" evidence="2">
    <location>
        <begin position="4"/>
        <end position="396"/>
    </location>
</feature>
<dbReference type="Gene3D" id="3.50.50.60">
    <property type="entry name" value="FAD/NAD(P)-binding domain"/>
    <property type="match status" value="2"/>
</dbReference>
<reference evidence="4" key="1">
    <citation type="submission" date="2009-07" db="EMBL/GenBank/DDBJ databases">
        <title>Complete genome sequence of Zobellia galactanivorans Dsij.</title>
        <authorList>
            <consortium name="Genoscope - CEA"/>
        </authorList>
    </citation>
    <scope>NUCLEOTIDE SEQUENCE [LARGE SCALE GENOMIC DNA]</scope>
    <source>
        <strain evidence="4">DSM 12802 / CCUG 47099 / CIP 106680 / NCIMB 13871 / Dsij</strain>
    </source>
</reference>
<proteinExistence type="predicted"/>
<evidence type="ECO:0000313" key="3">
    <source>
        <dbReference type="EMBL" id="CAZ98149.1"/>
    </source>
</evidence>
<dbReference type="PATRIC" id="fig|63186.3.peg.3925"/>
<dbReference type="GO" id="GO:0016491">
    <property type="term" value="F:oxidoreductase activity"/>
    <property type="evidence" value="ECO:0007669"/>
    <property type="project" value="UniProtKB-KW"/>
</dbReference>
<dbReference type="PANTHER" id="PTHR13847:SF289">
    <property type="entry name" value="GLYCINE OXIDASE"/>
    <property type="match status" value="1"/>
</dbReference>
<keyword evidence="1 3" id="KW-0560">Oxidoreductase</keyword>
<accession>G0L7L8</accession>
<dbReference type="HOGENOM" id="CLU_007884_9_0_10"/>
<dbReference type="Proteomes" id="UP000008898">
    <property type="component" value="Chromosome"/>
</dbReference>
<dbReference type="InterPro" id="IPR036188">
    <property type="entry name" value="FAD/NAD-bd_sf"/>
</dbReference>
<dbReference type="InterPro" id="IPR006076">
    <property type="entry name" value="FAD-dep_OxRdtase"/>
</dbReference>
<organism evidence="3 4">
    <name type="scientific">Zobellia galactanivorans (strain DSM 12802 / CCUG 47099 / CIP 106680 / NCIMB 13871 / Dsij)</name>
    <dbReference type="NCBI Taxonomy" id="63186"/>
    <lineage>
        <taxon>Bacteria</taxon>
        <taxon>Pseudomonadati</taxon>
        <taxon>Bacteroidota</taxon>
        <taxon>Flavobacteriia</taxon>
        <taxon>Flavobacteriales</taxon>
        <taxon>Flavobacteriaceae</taxon>
        <taxon>Zobellia</taxon>
    </lineage>
</organism>
<dbReference type="Pfam" id="PF01266">
    <property type="entry name" value="DAO"/>
    <property type="match status" value="1"/>
</dbReference>
<dbReference type="EC" id="1.4.99.1" evidence="3"/>
<evidence type="ECO:0000313" key="4">
    <source>
        <dbReference type="Proteomes" id="UP000008898"/>
    </source>
</evidence>
<dbReference type="EMBL" id="FP476056">
    <property type="protein sequence ID" value="CAZ98149.1"/>
    <property type="molecule type" value="Genomic_DNA"/>
</dbReference>
<protein>
    <submittedName>
        <fullName evidence="3">D-amino acid dehydrogenase</fullName>
        <ecNumber evidence="3">1.4.99.1</ecNumber>
    </submittedName>
</protein>
<dbReference type="KEGG" id="zga:ZOBELLIA_4013"/>
<reference evidence="3 4" key="2">
    <citation type="journal article" date="2012" name="Environ. Microbiol.">
        <title>Characterization of the first alginolytic operons in a marine bacterium: from their emergence in marine Flavobacteriia to their independent transfers to marine Proteobacteria and human gut Bacteroides.</title>
        <authorList>
            <person name="Thomas F."/>
            <person name="Barbeyron T."/>
            <person name="Tonon T."/>
            <person name="Genicot S."/>
            <person name="Czjzek M."/>
            <person name="Michel G."/>
        </authorList>
    </citation>
    <scope>NUCLEOTIDE SEQUENCE [LARGE SCALE GENOMIC DNA]</scope>
    <source>
        <strain evidence="4">DSM 12802 / CCUG 47099 / CIP 106680 / NCIMB 13871 / Dsij</strain>
    </source>
</reference>
<dbReference type="STRING" id="63186.ZOBELLIA_4013"/>
<name>G0L7L8_ZOBGA</name>
<keyword evidence="4" id="KW-1185">Reference proteome</keyword>
<dbReference type="PANTHER" id="PTHR13847">
    <property type="entry name" value="SARCOSINE DEHYDROGENASE-RELATED"/>
    <property type="match status" value="1"/>
</dbReference>
<dbReference type="OrthoDB" id="9794226at2"/>
<evidence type="ECO:0000259" key="2">
    <source>
        <dbReference type="Pfam" id="PF01266"/>
    </source>
</evidence>
<sequence>MSKRVIIIGGGIVGLCSAYFLQKEGHEVVIIDKSDMTSGASFVNAGYITPSHIVPLASPGMIAKGIKMMFNSASPFYMKPRWDIEFFKWSWYFHKSSTKEKVARAIPVIKEVNVLSRELFQFIKASGDLGDFQLERKGLLMLYKTKEAYLHEKEVADKASFLGLEVSELDQKQLARLEPNVAIDAKGAIHYECDGHTTPTQFMPKMLDHLRKVGVEIRLNEEVVDLKVKDNHIQEVQTSKGNYTADEVVLAAGSWSGKIARKINLDLPLQGGKGYSINVARPTGISIPAILMESNMAVTPMQGFTRFAGTMEFSGLNDHIRKERAVAIAKGAHSFYPTVDINDNEIANAKTGLRPVSPDGLPYIGRSNKLKNLTFATGHAMMGWSLGPVTGKLVSEIIGDRNTVMDIKAFSPDRRF</sequence>
<gene>
    <name evidence="3" type="primary">dadA</name>
    <name evidence="3" type="ordered locus">zobellia_4013</name>
</gene>
<dbReference type="GO" id="GO:0005737">
    <property type="term" value="C:cytoplasm"/>
    <property type="evidence" value="ECO:0007669"/>
    <property type="project" value="TreeGrafter"/>
</dbReference>
<dbReference type="AlphaFoldDB" id="G0L7L8"/>
<dbReference type="Gene3D" id="3.30.9.10">
    <property type="entry name" value="D-Amino Acid Oxidase, subunit A, domain 2"/>
    <property type="match status" value="1"/>
</dbReference>